<sequence length="129" mass="14554">MHLSLDAVGPATPELVWERYARPARWSEWSPQIRRVDCADEELRVGSTGRVHGPPGVAVDFTVLALDPVSRTWSWQVRVLLVGVRLHLEHGVDDHELGVRTWLRLHGPAPVVVAYAPVARWALHRLVRP</sequence>
<name>A0ABY6NZN7_9NOCA</name>
<dbReference type="RefSeq" id="WP_265382932.1">
    <property type="nucleotide sequence ID" value="NZ_CP110615.1"/>
</dbReference>
<protein>
    <submittedName>
        <fullName evidence="1">SRPBCC family protein</fullName>
    </submittedName>
</protein>
<organism evidence="1 2">
    <name type="scientific">Rhodococcus antarcticus</name>
    <dbReference type="NCBI Taxonomy" id="2987751"/>
    <lineage>
        <taxon>Bacteria</taxon>
        <taxon>Bacillati</taxon>
        <taxon>Actinomycetota</taxon>
        <taxon>Actinomycetes</taxon>
        <taxon>Mycobacteriales</taxon>
        <taxon>Nocardiaceae</taxon>
        <taxon>Rhodococcus</taxon>
    </lineage>
</organism>
<evidence type="ECO:0000313" key="1">
    <source>
        <dbReference type="EMBL" id="UZJ24826.1"/>
    </source>
</evidence>
<dbReference type="EMBL" id="CP110615">
    <property type="protein sequence ID" value="UZJ24826.1"/>
    <property type="molecule type" value="Genomic_DNA"/>
</dbReference>
<evidence type="ECO:0000313" key="2">
    <source>
        <dbReference type="Proteomes" id="UP001164965"/>
    </source>
</evidence>
<keyword evidence="2" id="KW-1185">Reference proteome</keyword>
<dbReference type="Gene3D" id="3.30.530.20">
    <property type="match status" value="1"/>
</dbReference>
<dbReference type="InterPro" id="IPR023393">
    <property type="entry name" value="START-like_dom_sf"/>
</dbReference>
<gene>
    <name evidence="1" type="ORF">RHODO2019_17265</name>
</gene>
<reference evidence="1" key="1">
    <citation type="submission" date="2022-10" db="EMBL/GenBank/DDBJ databases">
        <title>Rhodococcus sp.75.</title>
        <authorList>
            <person name="Sun M."/>
        </authorList>
    </citation>
    <scope>NUCLEOTIDE SEQUENCE</scope>
    <source>
        <strain evidence="1">75</strain>
    </source>
</reference>
<dbReference type="Proteomes" id="UP001164965">
    <property type="component" value="Chromosome"/>
</dbReference>
<proteinExistence type="predicted"/>
<accession>A0ABY6NZN7</accession>
<dbReference type="Pfam" id="PF10604">
    <property type="entry name" value="Polyketide_cyc2"/>
    <property type="match status" value="1"/>
</dbReference>
<dbReference type="SUPFAM" id="SSF55961">
    <property type="entry name" value="Bet v1-like"/>
    <property type="match status" value="1"/>
</dbReference>
<dbReference type="InterPro" id="IPR019587">
    <property type="entry name" value="Polyketide_cyclase/dehydratase"/>
</dbReference>